<name>I3Z1X4_BELBD</name>
<keyword evidence="4" id="KW-1185">Reference proteome</keyword>
<dbReference type="PATRIC" id="fig|866536.3.peg.604"/>
<dbReference type="CDD" id="cd00093">
    <property type="entry name" value="HTH_XRE"/>
    <property type="match status" value="1"/>
</dbReference>
<dbReference type="RefSeq" id="WP_014771254.1">
    <property type="nucleotide sequence ID" value="NC_018010.1"/>
</dbReference>
<dbReference type="HOGENOM" id="CLU_147365_0_0_10"/>
<dbReference type="SUPFAM" id="SSF47413">
    <property type="entry name" value="lambda repressor-like DNA-binding domains"/>
    <property type="match status" value="1"/>
</dbReference>
<evidence type="ECO:0000256" key="1">
    <source>
        <dbReference type="SAM" id="Coils"/>
    </source>
</evidence>
<dbReference type="STRING" id="866536.Belba_0585"/>
<gene>
    <name evidence="3" type="ordered locus">Belba_0585</name>
</gene>
<reference evidence="4" key="1">
    <citation type="submission" date="2012-06" db="EMBL/GenBank/DDBJ databases">
        <title>The complete genome of Belliella baltica DSM 15883.</title>
        <authorList>
            <person name="Lucas S."/>
            <person name="Copeland A."/>
            <person name="Lapidus A."/>
            <person name="Goodwin L."/>
            <person name="Pitluck S."/>
            <person name="Peters L."/>
            <person name="Mikhailova N."/>
            <person name="Davenport K."/>
            <person name="Kyrpides N."/>
            <person name="Mavromatis K."/>
            <person name="Pagani I."/>
            <person name="Ivanova N."/>
            <person name="Ovchinnikova G."/>
            <person name="Zeytun A."/>
            <person name="Detter J.C."/>
            <person name="Han C."/>
            <person name="Land M."/>
            <person name="Hauser L."/>
            <person name="Markowitz V."/>
            <person name="Cheng J.-F."/>
            <person name="Hugenholtz P."/>
            <person name="Woyke T."/>
            <person name="Wu D."/>
            <person name="Tindall B."/>
            <person name="Pomrenke H."/>
            <person name="Brambilla E."/>
            <person name="Klenk H.-P."/>
            <person name="Eisen J.A."/>
        </authorList>
    </citation>
    <scope>NUCLEOTIDE SEQUENCE [LARGE SCALE GENOMIC DNA]</scope>
    <source>
        <strain evidence="4">DSM 15883 / CIP 108006 / LMG 21964 / BA134</strain>
    </source>
</reference>
<evidence type="ECO:0000259" key="2">
    <source>
        <dbReference type="PROSITE" id="PS50943"/>
    </source>
</evidence>
<dbReference type="Pfam" id="PF01381">
    <property type="entry name" value="HTH_3"/>
    <property type="match status" value="1"/>
</dbReference>
<keyword evidence="1" id="KW-0175">Coiled coil</keyword>
<feature type="coiled-coil region" evidence="1">
    <location>
        <begin position="104"/>
        <end position="131"/>
    </location>
</feature>
<dbReference type="PROSITE" id="PS50943">
    <property type="entry name" value="HTH_CROC1"/>
    <property type="match status" value="1"/>
</dbReference>
<organism evidence="3 4">
    <name type="scientific">Belliella baltica (strain DSM 15883 / CIP 108006 / LMG 21964 / BA134)</name>
    <dbReference type="NCBI Taxonomy" id="866536"/>
    <lineage>
        <taxon>Bacteria</taxon>
        <taxon>Pseudomonadati</taxon>
        <taxon>Bacteroidota</taxon>
        <taxon>Cytophagia</taxon>
        <taxon>Cytophagales</taxon>
        <taxon>Cyclobacteriaceae</taxon>
        <taxon>Belliella</taxon>
    </lineage>
</organism>
<dbReference type="EMBL" id="CP003281">
    <property type="protein sequence ID" value="AFL83242.1"/>
    <property type="molecule type" value="Genomic_DNA"/>
</dbReference>
<dbReference type="OrthoDB" id="1442960at2"/>
<accession>I3Z1X4</accession>
<dbReference type="GO" id="GO:0003677">
    <property type="term" value="F:DNA binding"/>
    <property type="evidence" value="ECO:0007669"/>
    <property type="project" value="InterPro"/>
</dbReference>
<dbReference type="Proteomes" id="UP000006050">
    <property type="component" value="Chromosome"/>
</dbReference>
<dbReference type="eggNOG" id="COG1396">
    <property type="taxonomic scope" value="Bacteria"/>
</dbReference>
<dbReference type="SMART" id="SM00530">
    <property type="entry name" value="HTH_XRE"/>
    <property type="match status" value="1"/>
</dbReference>
<proteinExistence type="predicted"/>
<dbReference type="KEGG" id="bbd:Belba_0585"/>
<evidence type="ECO:0000313" key="4">
    <source>
        <dbReference type="Proteomes" id="UP000006050"/>
    </source>
</evidence>
<protein>
    <submittedName>
        <fullName evidence="3">Helix-turn-helix protein</fullName>
    </submittedName>
</protein>
<dbReference type="Gene3D" id="1.10.260.40">
    <property type="entry name" value="lambda repressor-like DNA-binding domains"/>
    <property type="match status" value="1"/>
</dbReference>
<evidence type="ECO:0000313" key="3">
    <source>
        <dbReference type="EMBL" id="AFL83242.1"/>
    </source>
</evidence>
<dbReference type="AlphaFoldDB" id="I3Z1X4"/>
<dbReference type="InterPro" id="IPR001387">
    <property type="entry name" value="Cro/C1-type_HTH"/>
</dbReference>
<sequence length="132" mass="15100">MSDLKEILSFHKGRKVERVRKLRGITQADLGQRLGGITKQAISKLEQSENISDDKLKEIASALEVTFEGLKDFSEEKVLYNTINFYENSGVNASSINANVENINNPLKETIEVFERQLEKLREEFVKVLKEK</sequence>
<dbReference type="InterPro" id="IPR010982">
    <property type="entry name" value="Lambda_DNA-bd_dom_sf"/>
</dbReference>
<feature type="domain" description="HTH cro/C1-type" evidence="2">
    <location>
        <begin position="16"/>
        <end position="70"/>
    </location>
</feature>